<dbReference type="SUPFAM" id="SSF55383">
    <property type="entry name" value="Copper amine oxidase, domain N"/>
    <property type="match status" value="1"/>
</dbReference>
<organism evidence="2 3">
    <name type="scientific">Paenibacillus alvei</name>
    <name type="common">Bacillus alvei</name>
    <dbReference type="NCBI Taxonomy" id="44250"/>
    <lineage>
        <taxon>Bacteria</taxon>
        <taxon>Bacillati</taxon>
        <taxon>Bacillota</taxon>
        <taxon>Bacilli</taxon>
        <taxon>Bacillales</taxon>
        <taxon>Paenibacillaceae</taxon>
        <taxon>Paenibacillus</taxon>
    </lineage>
</organism>
<sequence length="289" mass="30718">MVKEELNKQHPPASKGTNIIGKASATLERAKAWAKSKNAPSEFVALAELYWELAPARGGIDPAIAYVQFGHETGYLYRDGRSSAGIDVSYHNPCGLKITAGGGDTQASAHKRFKDWREGITAHLDHLALYAGAAGYPRSGTPDPRHFTYLHGTAKTLEQLGAKWAPSSSYGTDLVGKLEKLRGAAAVDKPATAKPSGETATVELNGKVIASGTLLNSLVTVPIRDIADTLGAKLVWDNSTKTATVNGKQILGSQLIGNVAYAPVREVAEAAGYRVTGWDGKLRKVTIQK</sequence>
<comment type="caution">
    <text evidence="2">The sequence shown here is derived from an EMBL/GenBank/DDBJ whole genome shotgun (WGS) entry which is preliminary data.</text>
</comment>
<keyword evidence="3" id="KW-1185">Reference proteome</keyword>
<dbReference type="InterPro" id="IPR036582">
    <property type="entry name" value="Mao_N_sf"/>
</dbReference>
<feature type="domain" description="Copper amine oxidase-like N-terminal" evidence="1">
    <location>
        <begin position="212"/>
        <end position="247"/>
    </location>
</feature>
<dbReference type="Pfam" id="PF07833">
    <property type="entry name" value="Cu_amine_oxidN1"/>
    <property type="match status" value="1"/>
</dbReference>
<dbReference type="Proteomes" id="UP001527090">
    <property type="component" value="Unassembled WGS sequence"/>
</dbReference>
<evidence type="ECO:0000313" key="3">
    <source>
        <dbReference type="Proteomes" id="UP001527090"/>
    </source>
</evidence>
<dbReference type="EMBL" id="JAMDLY010000012">
    <property type="protein sequence ID" value="MCY9530587.1"/>
    <property type="molecule type" value="Genomic_DNA"/>
</dbReference>
<name>A0ABT4EA31_PAEAL</name>
<accession>A0ABT4EA31</accession>
<evidence type="ECO:0000313" key="2">
    <source>
        <dbReference type="EMBL" id="MCY9530587.1"/>
    </source>
</evidence>
<reference evidence="2 3" key="1">
    <citation type="submission" date="2022-05" db="EMBL/GenBank/DDBJ databases">
        <title>Genome Sequencing of Bee-Associated Microbes.</title>
        <authorList>
            <person name="Dunlap C."/>
        </authorList>
    </citation>
    <scope>NUCLEOTIDE SEQUENCE [LARGE SCALE GENOMIC DNA]</scope>
    <source>
        <strain evidence="2 3">NRRL NRS-750</strain>
    </source>
</reference>
<evidence type="ECO:0000259" key="1">
    <source>
        <dbReference type="Pfam" id="PF07833"/>
    </source>
</evidence>
<proteinExistence type="predicted"/>
<dbReference type="InterPro" id="IPR012854">
    <property type="entry name" value="Cu_amine_oxidase-like_N"/>
</dbReference>
<gene>
    <name evidence="2" type="ORF">M5X04_14795</name>
</gene>
<protein>
    <submittedName>
        <fullName evidence="2">Copper amine oxidase N-terminal domain-containing protein</fullName>
    </submittedName>
</protein>